<reference evidence="1" key="1">
    <citation type="journal article" date="2021" name="Proc. Natl. Acad. Sci. U.S.A.">
        <title>A Catalog of Tens of Thousands of Viruses from Human Metagenomes Reveals Hidden Associations with Chronic Diseases.</title>
        <authorList>
            <person name="Tisza M.J."/>
            <person name="Buck C.B."/>
        </authorList>
    </citation>
    <scope>NUCLEOTIDE SEQUENCE</scope>
    <source>
        <strain evidence="1">CtQcs9</strain>
    </source>
</reference>
<dbReference type="EMBL" id="BK059082">
    <property type="protein sequence ID" value="DAE28214.1"/>
    <property type="molecule type" value="Genomic_DNA"/>
</dbReference>
<evidence type="ECO:0000313" key="1">
    <source>
        <dbReference type="EMBL" id="DAE28214.1"/>
    </source>
</evidence>
<name>A0A8S5R9X1_9VIRU</name>
<sequence length="71" mass="8127">MKNVFKAALKINGEYLDAELVELGDRGLLLRLETGEWVEMSIPTFEMWSRHPELNLSMRAKPFCEGAKVLC</sequence>
<accession>A0A8S5R9X1</accession>
<protein>
    <submittedName>
        <fullName evidence="1">Uncharacterized protein</fullName>
    </submittedName>
</protein>
<organism evidence="1">
    <name type="scientific">virus sp. ctQcs9</name>
    <dbReference type="NCBI Taxonomy" id="2825816"/>
    <lineage>
        <taxon>Viruses</taxon>
    </lineage>
</organism>
<proteinExistence type="predicted"/>